<dbReference type="EC" id="3.4.-.-" evidence="14"/>
<feature type="signal peptide" evidence="14">
    <location>
        <begin position="1"/>
        <end position="19"/>
    </location>
</feature>
<evidence type="ECO:0000256" key="12">
    <source>
        <dbReference type="ARBA" id="ARBA00023157"/>
    </source>
</evidence>
<evidence type="ECO:0000256" key="2">
    <source>
        <dbReference type="ARBA" id="ARBA00004613"/>
    </source>
</evidence>
<dbReference type="OrthoDB" id="2214at2759"/>
<dbReference type="GO" id="GO:0008235">
    <property type="term" value="F:metalloexopeptidase activity"/>
    <property type="evidence" value="ECO:0007669"/>
    <property type="project" value="InterPro"/>
</dbReference>
<dbReference type="GO" id="GO:0006508">
    <property type="term" value="P:proteolysis"/>
    <property type="evidence" value="ECO:0007669"/>
    <property type="project" value="UniProtKB-KW"/>
</dbReference>
<dbReference type="AlphaFoldDB" id="A0A5N5WNT9"/>
<keyword evidence="10 14" id="KW-0862">Zinc</keyword>
<evidence type="ECO:0000256" key="6">
    <source>
        <dbReference type="ARBA" id="ARBA00022670"/>
    </source>
</evidence>
<evidence type="ECO:0000256" key="5">
    <source>
        <dbReference type="ARBA" id="ARBA00022525"/>
    </source>
</evidence>
<keyword evidence="17" id="KW-1185">Reference proteome</keyword>
<keyword evidence="8 14" id="KW-0732">Signal</keyword>
<evidence type="ECO:0000259" key="15">
    <source>
        <dbReference type="Pfam" id="PF04389"/>
    </source>
</evidence>
<keyword evidence="6 14" id="KW-0645">Protease</keyword>
<dbReference type="Proteomes" id="UP000326565">
    <property type="component" value="Unassembled WGS sequence"/>
</dbReference>
<reference evidence="16 17" key="1">
    <citation type="submission" date="2019-04" db="EMBL/GenBank/DDBJ databases">
        <title>Friends and foes A comparative genomics study of 23 Aspergillus species from section Flavi.</title>
        <authorList>
            <consortium name="DOE Joint Genome Institute"/>
            <person name="Kjaerbolling I."/>
            <person name="Vesth T."/>
            <person name="Frisvad J.C."/>
            <person name="Nybo J.L."/>
            <person name="Theobald S."/>
            <person name="Kildgaard S."/>
            <person name="Isbrandt T."/>
            <person name="Kuo A."/>
            <person name="Sato A."/>
            <person name="Lyhne E.K."/>
            <person name="Kogle M.E."/>
            <person name="Wiebenga A."/>
            <person name="Kun R.S."/>
            <person name="Lubbers R.J."/>
            <person name="Makela M.R."/>
            <person name="Barry K."/>
            <person name="Chovatia M."/>
            <person name="Clum A."/>
            <person name="Daum C."/>
            <person name="Haridas S."/>
            <person name="He G."/>
            <person name="LaButti K."/>
            <person name="Lipzen A."/>
            <person name="Mondo S."/>
            <person name="Riley R."/>
            <person name="Salamov A."/>
            <person name="Simmons B.A."/>
            <person name="Magnuson J.K."/>
            <person name="Henrissat B."/>
            <person name="Mortensen U.H."/>
            <person name="Larsen T.O."/>
            <person name="Devries R.P."/>
            <person name="Grigoriev I.V."/>
            <person name="Machida M."/>
            <person name="Baker S.E."/>
            <person name="Andersen M.R."/>
        </authorList>
    </citation>
    <scope>NUCLEOTIDE SEQUENCE [LARGE SCALE GENOMIC DNA]</scope>
    <source>
        <strain evidence="16 17">CBS 151.66</strain>
    </source>
</reference>
<accession>A0A5N5WNT9</accession>
<dbReference type="GO" id="GO:0005576">
    <property type="term" value="C:extracellular region"/>
    <property type="evidence" value="ECO:0007669"/>
    <property type="project" value="UniProtKB-SubCell"/>
</dbReference>
<dbReference type="EMBL" id="ML732320">
    <property type="protein sequence ID" value="KAB8069939.1"/>
    <property type="molecule type" value="Genomic_DNA"/>
</dbReference>
<gene>
    <name evidence="16" type="ORF">BDV29DRAFT_42578</name>
</gene>
<dbReference type="Pfam" id="PF04389">
    <property type="entry name" value="Peptidase_M28"/>
    <property type="match status" value="1"/>
</dbReference>
<dbReference type="GO" id="GO:0004177">
    <property type="term" value="F:aminopeptidase activity"/>
    <property type="evidence" value="ECO:0007669"/>
    <property type="project" value="UniProtKB-KW"/>
</dbReference>
<protein>
    <recommendedName>
        <fullName evidence="14">Peptide hydrolase</fullName>
        <ecNumber evidence="14">3.4.-.-</ecNumber>
    </recommendedName>
</protein>
<evidence type="ECO:0000256" key="7">
    <source>
        <dbReference type="ARBA" id="ARBA00022723"/>
    </source>
</evidence>
<keyword evidence="12" id="KW-1015">Disulfide bond</keyword>
<dbReference type="InterPro" id="IPR045175">
    <property type="entry name" value="M28_fam"/>
</dbReference>
<keyword evidence="7 14" id="KW-0479">Metal-binding</keyword>
<evidence type="ECO:0000313" key="16">
    <source>
        <dbReference type="EMBL" id="KAB8069939.1"/>
    </source>
</evidence>
<sequence length="388" mass="43250">MKIQTALALSATASVGVLAATIPQQAPLNNPQIHHEHEKYLIELAPYQTRWVTEEEKWALKLDGVNFIDITEERNPGFYPTLHPVNYVHYPSKMGHTDDVVTLTRDLSKSNMKQNLEKFTSFYTRYYKSKTGIESATWLYNQVQEVVKQSGAAEHGATVDQFAHPWGQFSIISRIPGKSNRTIVLGAHQDSINLFLPSILAAPGADDDGSGTVTILEALRGLLQSDTVAQGKAPNTIEFHWYSAEEGGMLGSQAIFSQYKQDRRDVKAMLQQDMTGYVQGALNAGRKEAVGIMVDYVDQGLTQFLKEVITTYCNVGYIETKCGYACSDHTSASKYGYPSAMATESEMENSNKRIHTTDDKIEYLSFDHMLEHAKLTLGFAYELAFASF</sequence>
<evidence type="ECO:0000256" key="11">
    <source>
        <dbReference type="ARBA" id="ARBA00023145"/>
    </source>
</evidence>
<dbReference type="SUPFAM" id="SSF53187">
    <property type="entry name" value="Zn-dependent exopeptidases"/>
    <property type="match status" value="1"/>
</dbReference>
<evidence type="ECO:0000256" key="8">
    <source>
        <dbReference type="ARBA" id="ARBA00022729"/>
    </source>
</evidence>
<evidence type="ECO:0000256" key="10">
    <source>
        <dbReference type="ARBA" id="ARBA00022833"/>
    </source>
</evidence>
<dbReference type="Gene3D" id="3.40.630.10">
    <property type="entry name" value="Zn peptidases"/>
    <property type="match status" value="1"/>
</dbReference>
<evidence type="ECO:0000256" key="9">
    <source>
        <dbReference type="ARBA" id="ARBA00022801"/>
    </source>
</evidence>
<keyword evidence="4 16" id="KW-0031">Aminopeptidase</keyword>
<dbReference type="FunFam" id="3.40.630.10:FF:000042">
    <property type="entry name" value="Peptide hydrolase"/>
    <property type="match status" value="1"/>
</dbReference>
<proteinExistence type="inferred from homology"/>
<feature type="domain" description="Peptidase M28" evidence="15">
    <location>
        <begin position="171"/>
        <end position="378"/>
    </location>
</feature>
<evidence type="ECO:0000256" key="4">
    <source>
        <dbReference type="ARBA" id="ARBA00022438"/>
    </source>
</evidence>
<dbReference type="PANTHER" id="PTHR12147:SF56">
    <property type="entry name" value="AMINOPEPTIDASE YDR415C-RELATED"/>
    <property type="match status" value="1"/>
</dbReference>
<comment type="subunit">
    <text evidence="3">Monomer.</text>
</comment>
<evidence type="ECO:0000256" key="3">
    <source>
        <dbReference type="ARBA" id="ARBA00011245"/>
    </source>
</evidence>
<dbReference type="PANTHER" id="PTHR12147">
    <property type="entry name" value="METALLOPEPTIDASE M28 FAMILY MEMBER"/>
    <property type="match status" value="1"/>
</dbReference>
<keyword evidence="11" id="KW-0865">Zymogen</keyword>
<comment type="subcellular location">
    <subcellularLocation>
        <location evidence="2">Secreted</location>
    </subcellularLocation>
</comment>
<comment type="cofactor">
    <cofactor evidence="1">
        <name>Zn(2+)</name>
        <dbReference type="ChEBI" id="CHEBI:29105"/>
    </cofactor>
</comment>
<name>A0A5N5WNT9_9EURO</name>
<comment type="similarity">
    <text evidence="13">Belongs to the peptidase M28 family. M28E subfamily.</text>
</comment>
<evidence type="ECO:0000256" key="14">
    <source>
        <dbReference type="RuleBase" id="RU361240"/>
    </source>
</evidence>
<evidence type="ECO:0000256" key="13">
    <source>
        <dbReference type="ARBA" id="ARBA00043962"/>
    </source>
</evidence>
<feature type="chain" id="PRO_5025098867" description="Peptide hydrolase" evidence="14">
    <location>
        <begin position="20"/>
        <end position="388"/>
    </location>
</feature>
<dbReference type="GO" id="GO:0046872">
    <property type="term" value="F:metal ion binding"/>
    <property type="evidence" value="ECO:0007669"/>
    <property type="project" value="UniProtKB-KW"/>
</dbReference>
<keyword evidence="9 14" id="KW-0378">Hydrolase</keyword>
<keyword evidence="5" id="KW-0964">Secreted</keyword>
<organism evidence="16 17">
    <name type="scientific">Aspergillus leporis</name>
    <dbReference type="NCBI Taxonomy" id="41062"/>
    <lineage>
        <taxon>Eukaryota</taxon>
        <taxon>Fungi</taxon>
        <taxon>Dikarya</taxon>
        <taxon>Ascomycota</taxon>
        <taxon>Pezizomycotina</taxon>
        <taxon>Eurotiomycetes</taxon>
        <taxon>Eurotiomycetidae</taxon>
        <taxon>Eurotiales</taxon>
        <taxon>Aspergillaceae</taxon>
        <taxon>Aspergillus</taxon>
        <taxon>Aspergillus subgen. Circumdati</taxon>
    </lineage>
</organism>
<evidence type="ECO:0000256" key="1">
    <source>
        <dbReference type="ARBA" id="ARBA00001947"/>
    </source>
</evidence>
<evidence type="ECO:0000313" key="17">
    <source>
        <dbReference type="Proteomes" id="UP000326565"/>
    </source>
</evidence>
<dbReference type="CDD" id="cd03879">
    <property type="entry name" value="M28_AAP"/>
    <property type="match status" value="1"/>
</dbReference>
<dbReference type="InterPro" id="IPR007484">
    <property type="entry name" value="Peptidase_M28"/>
</dbReference>